<dbReference type="EMBL" id="JARBJD010000039">
    <property type="protein sequence ID" value="KAK2958230.1"/>
    <property type="molecule type" value="Genomic_DNA"/>
</dbReference>
<evidence type="ECO:0000313" key="1">
    <source>
        <dbReference type="EMBL" id="KAK2958230.1"/>
    </source>
</evidence>
<comment type="caution">
    <text evidence="1">The sequence shown here is derived from an EMBL/GenBank/DDBJ whole genome shotgun (WGS) entry which is preliminary data.</text>
</comment>
<sequence>MNPIIHTTDASGASSSTTRSDLSSSQLSFSMDCSPFLDWNEEKLESEDQKAVIFQSLVATVKSQPAFDVSLEVKAVKFIESGNPDDEDSADAFLNIFGRTPDESSTNFIQSVVVLLSSPHQAITIATMKMLRTLIANCSDKVHLSLVKADLINQLIITLNPQSLSFTEAEDIHTCLISNISRSIWLATLDSLANLEIEGPDEQQAVHETVLKQVLEPSEKYICHLCVNRSSILDGEQSEEFMFLLARLLQISPYYQPTMVFVQNMPVALTIPSCLTFFETDPSIWHFFHIMKCFQEEWNEQGGNICPSWTEMLRSLRMEGFDDVTEQRLLNDLTGDYGEEIAGFSNWLNILLGMNIAELE</sequence>
<organism evidence="1 2">
    <name type="scientific">Blattamonas nauphoetae</name>
    <dbReference type="NCBI Taxonomy" id="2049346"/>
    <lineage>
        <taxon>Eukaryota</taxon>
        <taxon>Metamonada</taxon>
        <taxon>Preaxostyla</taxon>
        <taxon>Oxymonadida</taxon>
        <taxon>Blattamonas</taxon>
    </lineage>
</organism>
<keyword evidence="2" id="KW-1185">Reference proteome</keyword>
<accession>A0ABQ9Y3B2</accession>
<protein>
    <submittedName>
        <fullName evidence="1">Uncharacterized protein</fullName>
    </submittedName>
</protein>
<proteinExistence type="predicted"/>
<evidence type="ECO:0000313" key="2">
    <source>
        <dbReference type="Proteomes" id="UP001281761"/>
    </source>
</evidence>
<reference evidence="1 2" key="1">
    <citation type="journal article" date="2022" name="bioRxiv">
        <title>Genomics of Preaxostyla Flagellates Illuminates Evolutionary Transitions and the Path Towards Mitochondrial Loss.</title>
        <authorList>
            <person name="Novak L.V.F."/>
            <person name="Treitli S.C."/>
            <person name="Pyrih J."/>
            <person name="Halakuc P."/>
            <person name="Pipaliya S.V."/>
            <person name="Vacek V."/>
            <person name="Brzon O."/>
            <person name="Soukal P."/>
            <person name="Eme L."/>
            <person name="Dacks J.B."/>
            <person name="Karnkowska A."/>
            <person name="Elias M."/>
            <person name="Hampl V."/>
        </authorList>
    </citation>
    <scope>NUCLEOTIDE SEQUENCE [LARGE SCALE GENOMIC DNA]</scope>
    <source>
        <strain evidence="1">NAU3</strain>
        <tissue evidence="1">Gut</tissue>
    </source>
</reference>
<dbReference type="Proteomes" id="UP001281761">
    <property type="component" value="Unassembled WGS sequence"/>
</dbReference>
<gene>
    <name evidence="1" type="ORF">BLNAU_6717</name>
</gene>
<name>A0ABQ9Y3B2_9EUKA</name>